<dbReference type="SUPFAM" id="SSF55166">
    <property type="entry name" value="Hedgehog/DD-peptidase"/>
    <property type="match status" value="1"/>
</dbReference>
<dbReference type="GO" id="GO:0006508">
    <property type="term" value="P:proteolysis"/>
    <property type="evidence" value="ECO:0007669"/>
    <property type="project" value="InterPro"/>
</dbReference>
<name>A0A852T4I0_9BACI</name>
<feature type="compositionally biased region" description="Polar residues" evidence="1">
    <location>
        <begin position="58"/>
        <end position="68"/>
    </location>
</feature>
<dbReference type="EC" id="3.4.16.4" evidence="3"/>
<keyword evidence="3" id="KW-0121">Carboxypeptidase</keyword>
<dbReference type="PANTHER" id="PTHR34385:SF1">
    <property type="entry name" value="PEPTIDOGLYCAN L-ALANYL-D-GLUTAMATE ENDOPEPTIDASE CWLK"/>
    <property type="match status" value="1"/>
</dbReference>
<reference evidence="4" key="1">
    <citation type="submission" date="2020-07" db="EMBL/GenBank/DDBJ databases">
        <authorList>
            <person name="Partida-Martinez L."/>
            <person name="Huntemann M."/>
            <person name="Clum A."/>
            <person name="Wang J."/>
            <person name="Palaniappan K."/>
            <person name="Ritter S."/>
            <person name="Chen I.-M."/>
            <person name="Stamatis D."/>
            <person name="Reddy T."/>
            <person name="O'Malley R."/>
            <person name="Daum C."/>
            <person name="Shapiro N."/>
            <person name="Ivanova N."/>
            <person name="Kyrpides N."/>
            <person name="Woyke T."/>
        </authorList>
    </citation>
    <scope>NUCLEOTIDE SEQUENCE [LARGE SCALE GENOMIC DNA]</scope>
    <source>
        <strain evidence="4">AT2.8</strain>
    </source>
</reference>
<protein>
    <submittedName>
        <fullName evidence="3">D-alanyl-D-alanine carboxypeptidase</fullName>
        <ecNumber evidence="3">3.4.16.4</ecNumber>
    </submittedName>
</protein>
<feature type="domain" description="D-alanyl-D-alanine carboxypeptidase-like core" evidence="2">
    <location>
        <begin position="129"/>
        <end position="258"/>
    </location>
</feature>
<gene>
    <name evidence="3" type="ORF">F4694_000319</name>
</gene>
<dbReference type="PANTHER" id="PTHR34385">
    <property type="entry name" value="D-ALANYL-D-ALANINE CARBOXYPEPTIDASE"/>
    <property type="match status" value="1"/>
</dbReference>
<accession>A0A852T4I0</accession>
<dbReference type="PROSITE" id="PS51257">
    <property type="entry name" value="PROKAR_LIPOPROTEIN"/>
    <property type="match status" value="1"/>
</dbReference>
<evidence type="ECO:0000313" key="4">
    <source>
        <dbReference type="Proteomes" id="UP000548423"/>
    </source>
</evidence>
<dbReference type="InterPro" id="IPR052179">
    <property type="entry name" value="DD-CPase-like"/>
</dbReference>
<comment type="caution">
    <text evidence="3">The sequence shown here is derived from an EMBL/GenBank/DDBJ whole genome shotgun (WGS) entry which is preliminary data.</text>
</comment>
<dbReference type="EMBL" id="JACCBX010000001">
    <property type="protein sequence ID" value="NYE03600.1"/>
    <property type="molecule type" value="Genomic_DNA"/>
</dbReference>
<proteinExistence type="predicted"/>
<dbReference type="GO" id="GO:0009002">
    <property type="term" value="F:serine-type D-Ala-D-Ala carboxypeptidase activity"/>
    <property type="evidence" value="ECO:0007669"/>
    <property type="project" value="UniProtKB-EC"/>
</dbReference>
<evidence type="ECO:0000259" key="2">
    <source>
        <dbReference type="Pfam" id="PF02557"/>
    </source>
</evidence>
<dbReference type="Proteomes" id="UP000548423">
    <property type="component" value="Unassembled WGS sequence"/>
</dbReference>
<dbReference type="InterPro" id="IPR058193">
    <property type="entry name" value="VanY/YodJ_core_dom"/>
</dbReference>
<dbReference type="InterPro" id="IPR003709">
    <property type="entry name" value="VanY-like_core_dom"/>
</dbReference>
<dbReference type="CDD" id="cd14852">
    <property type="entry name" value="LD-carboxypeptidase"/>
    <property type="match status" value="1"/>
</dbReference>
<feature type="region of interest" description="Disordered" evidence="1">
    <location>
        <begin position="29"/>
        <end position="85"/>
    </location>
</feature>
<keyword evidence="3" id="KW-0645">Protease</keyword>
<evidence type="ECO:0000313" key="3">
    <source>
        <dbReference type="EMBL" id="NYE03600.1"/>
    </source>
</evidence>
<sequence>MNKYFSIIGGIVITTVLLSGCSEKILNAKGNPNQSEVLSDPDNKNSIPTDQKQKNVENTEQPEPSLTEENVKPKEQEGSATPESIQVVFNPESIPVLVNKQNKLPDNYNPTDLIFTDIPFVSGASNEKRKMRKEAAAAVSQLFAGAKAEGISLLGVSAYRSHATQTTLFNYYVNRDGYEKARTYSALPGTSEHETGLAIDVTGGNGKCAAEDCFGGTKEAAWLEQHAAEYGFIIRYPQGKEYITGYQYEPWHLRYVGKEIAIEIMNKGITLEEYNSAI</sequence>
<dbReference type="InterPro" id="IPR009045">
    <property type="entry name" value="Zn_M74/Hedgehog-like"/>
</dbReference>
<dbReference type="AlphaFoldDB" id="A0A852T4I0"/>
<reference evidence="4" key="2">
    <citation type="submission" date="2020-08" db="EMBL/GenBank/DDBJ databases">
        <title>The Agave Microbiome: Exploring the role of microbial communities in plant adaptations to desert environments.</title>
        <authorList>
            <person name="Partida-Martinez L.P."/>
        </authorList>
    </citation>
    <scope>NUCLEOTIDE SEQUENCE [LARGE SCALE GENOMIC DNA]</scope>
    <source>
        <strain evidence="4">AT2.8</strain>
    </source>
</reference>
<dbReference type="Pfam" id="PF02557">
    <property type="entry name" value="VanY"/>
    <property type="match status" value="1"/>
</dbReference>
<keyword evidence="3" id="KW-0378">Hydrolase</keyword>
<organism evidence="3 4">
    <name type="scientific">Neobacillus niacini</name>
    <dbReference type="NCBI Taxonomy" id="86668"/>
    <lineage>
        <taxon>Bacteria</taxon>
        <taxon>Bacillati</taxon>
        <taxon>Bacillota</taxon>
        <taxon>Bacilli</taxon>
        <taxon>Bacillales</taxon>
        <taxon>Bacillaceae</taxon>
        <taxon>Neobacillus</taxon>
    </lineage>
</organism>
<dbReference type="Gene3D" id="3.30.1380.10">
    <property type="match status" value="1"/>
</dbReference>
<evidence type="ECO:0000256" key="1">
    <source>
        <dbReference type="SAM" id="MobiDB-lite"/>
    </source>
</evidence>